<dbReference type="RefSeq" id="WP_186843516.1">
    <property type="nucleotide sequence ID" value="NZ_WJBC01000040.1"/>
</dbReference>
<evidence type="ECO:0000256" key="2">
    <source>
        <dbReference type="SAM" id="Phobius"/>
    </source>
</evidence>
<feature type="region of interest" description="Disordered" evidence="1">
    <location>
        <begin position="1"/>
        <end position="28"/>
    </location>
</feature>
<sequence length="76" mass="8828">MLAEEEKAVADESINQADRNKEKSQKKPFYSSAAWVLIWSLLAWPIGFVILWKYADDIQNSKMSRTKLIDKKPEDL</sequence>
<feature type="compositionally biased region" description="Basic and acidic residues" evidence="1">
    <location>
        <begin position="1"/>
        <end position="10"/>
    </location>
</feature>
<evidence type="ECO:0000256" key="1">
    <source>
        <dbReference type="SAM" id="MobiDB-lite"/>
    </source>
</evidence>
<keyword evidence="2" id="KW-0812">Transmembrane</keyword>
<keyword evidence="2" id="KW-1133">Transmembrane helix</keyword>
<organism evidence="3 4">
    <name type="scientific">Acetobacterium fimetarium</name>
    <dbReference type="NCBI Taxonomy" id="52691"/>
    <lineage>
        <taxon>Bacteria</taxon>
        <taxon>Bacillati</taxon>
        <taxon>Bacillota</taxon>
        <taxon>Clostridia</taxon>
        <taxon>Eubacteriales</taxon>
        <taxon>Eubacteriaceae</taxon>
        <taxon>Acetobacterium</taxon>
    </lineage>
</organism>
<feature type="transmembrane region" description="Helical" evidence="2">
    <location>
        <begin position="33"/>
        <end position="55"/>
    </location>
</feature>
<proteinExistence type="predicted"/>
<keyword evidence="4" id="KW-1185">Reference proteome</keyword>
<dbReference type="EMBL" id="WJBC01000040">
    <property type="protein sequence ID" value="MBC3805628.1"/>
    <property type="molecule type" value="Genomic_DNA"/>
</dbReference>
<comment type="caution">
    <text evidence="3">The sequence shown here is derived from an EMBL/GenBank/DDBJ whole genome shotgun (WGS) entry which is preliminary data.</text>
</comment>
<dbReference type="Proteomes" id="UP000603234">
    <property type="component" value="Unassembled WGS sequence"/>
</dbReference>
<protein>
    <submittedName>
        <fullName evidence="3">Uncharacterized protein</fullName>
    </submittedName>
</protein>
<evidence type="ECO:0000313" key="4">
    <source>
        <dbReference type="Proteomes" id="UP000603234"/>
    </source>
</evidence>
<keyword evidence="2" id="KW-0472">Membrane</keyword>
<reference evidence="3 4" key="1">
    <citation type="journal article" date="2020" name="mSystems">
        <title>Defining Genomic and Predicted Metabolic Features of the Acetobacterium Genus.</title>
        <authorList>
            <person name="Ross D.E."/>
            <person name="Marshall C.W."/>
            <person name="Gulliver D."/>
            <person name="May H.D."/>
            <person name="Norman R.S."/>
        </authorList>
    </citation>
    <scope>NUCLEOTIDE SEQUENCE [LARGE SCALE GENOMIC DNA]</scope>
    <source>
        <strain evidence="3 4">DSM 8238</strain>
    </source>
</reference>
<gene>
    <name evidence="3" type="ORF">GH808_14555</name>
</gene>
<accession>A0ABR6WYW2</accession>
<name>A0ABR6WYW2_9FIRM</name>
<evidence type="ECO:0000313" key="3">
    <source>
        <dbReference type="EMBL" id="MBC3805628.1"/>
    </source>
</evidence>